<dbReference type="EMBL" id="JBEWSZ010000001">
    <property type="protein sequence ID" value="MET2828508.1"/>
    <property type="molecule type" value="Genomic_DNA"/>
</dbReference>
<dbReference type="PANTHER" id="PTHR42686:SF1">
    <property type="entry name" value="GH17980P-RELATED"/>
    <property type="match status" value="1"/>
</dbReference>
<dbReference type="InterPro" id="IPR023210">
    <property type="entry name" value="NADP_OxRdtase_dom"/>
</dbReference>
<name>A0ABV2DGG3_9HYPH</name>
<dbReference type="Pfam" id="PF00248">
    <property type="entry name" value="Aldo_ket_red"/>
    <property type="match status" value="1"/>
</dbReference>
<evidence type="ECO:0000313" key="2">
    <source>
        <dbReference type="EMBL" id="MET2828508.1"/>
    </source>
</evidence>
<evidence type="ECO:0000313" key="3">
    <source>
        <dbReference type="Proteomes" id="UP001548832"/>
    </source>
</evidence>
<dbReference type="SUPFAM" id="SSF51430">
    <property type="entry name" value="NAD(P)-linked oxidoreductase"/>
    <property type="match status" value="1"/>
</dbReference>
<dbReference type="Proteomes" id="UP001548832">
    <property type="component" value="Unassembled WGS sequence"/>
</dbReference>
<keyword evidence="3" id="KW-1185">Reference proteome</keyword>
<dbReference type="InterPro" id="IPR020471">
    <property type="entry name" value="AKR"/>
</dbReference>
<dbReference type="RefSeq" id="WP_354460508.1">
    <property type="nucleotide sequence ID" value="NZ_JBEWSZ010000001.1"/>
</dbReference>
<organism evidence="2 3">
    <name type="scientific">Mesorhizobium shangrilense</name>
    <dbReference type="NCBI Taxonomy" id="460060"/>
    <lineage>
        <taxon>Bacteria</taxon>
        <taxon>Pseudomonadati</taxon>
        <taxon>Pseudomonadota</taxon>
        <taxon>Alphaproteobacteria</taxon>
        <taxon>Hyphomicrobiales</taxon>
        <taxon>Phyllobacteriaceae</taxon>
        <taxon>Mesorhizobium</taxon>
    </lineage>
</organism>
<proteinExistence type="predicted"/>
<feature type="domain" description="NADP-dependent oxidoreductase" evidence="1">
    <location>
        <begin position="20"/>
        <end position="317"/>
    </location>
</feature>
<comment type="caution">
    <text evidence="2">The sequence shown here is derived from an EMBL/GenBank/DDBJ whole genome shotgun (WGS) entry which is preliminary data.</text>
</comment>
<dbReference type="Gene3D" id="3.20.20.100">
    <property type="entry name" value="NADP-dependent oxidoreductase domain"/>
    <property type="match status" value="1"/>
</dbReference>
<sequence>MQETSERRPLGRTLLKATALGLGTTAIGGLYSATSDAAAFETMEAAWDLGIRLFDTAPQYGNGMAEQRLGAFLKTKPRDSYVLCTKVGRLLRLPQEPQGEDAYYKGTPPERPVFDFSYDGVMTSVEESLRRLGLDSIDVLHIHDPDAHYAQAMDGAYKALDKLRSEGQISAVGAGMNQSEMLVEFARDGVFDCFLLAGRYTLLEQGALDELLPLCVDKQISIIIGGVYNSGLLANPGAGAKFNYQEADKALIDRALELERVCLRHDVPLKAAAIQFPTLHPAVASVLSGARSRDEIVENNALLRHPIPAAMWDDLRSFGLISPQAPTA</sequence>
<accession>A0ABV2DGG3</accession>
<protein>
    <submittedName>
        <fullName evidence="2">Aldo/keto reductase</fullName>
    </submittedName>
</protein>
<gene>
    <name evidence="2" type="ORF">ABVQ20_16110</name>
</gene>
<dbReference type="PANTHER" id="PTHR42686">
    <property type="entry name" value="GH17980P-RELATED"/>
    <property type="match status" value="1"/>
</dbReference>
<evidence type="ECO:0000259" key="1">
    <source>
        <dbReference type="Pfam" id="PF00248"/>
    </source>
</evidence>
<dbReference type="InterPro" id="IPR036812">
    <property type="entry name" value="NAD(P)_OxRdtase_dom_sf"/>
</dbReference>
<reference evidence="2 3" key="1">
    <citation type="submission" date="2024-06" db="EMBL/GenBank/DDBJ databases">
        <authorList>
            <person name="Kim D.-U."/>
        </authorList>
    </citation>
    <scope>NUCLEOTIDE SEQUENCE [LARGE SCALE GENOMIC DNA]</scope>
    <source>
        <strain evidence="2 3">KACC15460</strain>
    </source>
</reference>